<keyword evidence="3" id="KW-1185">Reference proteome</keyword>
<feature type="region of interest" description="Disordered" evidence="1">
    <location>
        <begin position="219"/>
        <end position="250"/>
    </location>
</feature>
<proteinExistence type="predicted"/>
<dbReference type="AlphaFoldDB" id="M2PA11"/>
<feature type="region of interest" description="Disordered" evidence="1">
    <location>
        <begin position="116"/>
        <end position="194"/>
    </location>
</feature>
<evidence type="ECO:0000256" key="1">
    <source>
        <dbReference type="SAM" id="MobiDB-lite"/>
    </source>
</evidence>
<feature type="compositionally biased region" description="Low complexity" evidence="1">
    <location>
        <begin position="225"/>
        <end position="250"/>
    </location>
</feature>
<sequence length="401" mass="43175">MVASILLAGPIPKKGGVLEVCNVYSGTTQGWEVQIWPKLDPDGFTQVETVMLRFTDKAFSVSVQNAHAQKYMANAPGSNAPATNLCDAPTGSPTALHTESHTECTQLAEIAPVTRERFAGSPKRTFKNKPQRAYHSKKAAKKGSCKKTRQAVVEEAVAATEKEEEAVSSQSEGSKGDEPELGSSSSSSQSAFPLPLSSNLRWSERQAVGAGCVQEHVNTPNVATSQPPSDPMSSPSSPLQPPQVVVSSVTPAKDQPRIVCHPATPVQSASSTHPCGPEPLTLPPTQRLPASSSYCGGSGTPHQDNAVTARNLNKVTINALDLTGCSNKMKKHYSLLLDAPGWNLVWVLCLHRYIVFERRLSFMSDDYRIATVEQPVNIGSWIKCGHPELSPKFSSFNQFTQ</sequence>
<dbReference type="STRING" id="914234.M2PA11"/>
<dbReference type="Proteomes" id="UP000016930">
    <property type="component" value="Unassembled WGS sequence"/>
</dbReference>
<dbReference type="HOGENOM" id="CLU_686962_0_0_1"/>
<name>M2PA11_CERS8</name>
<accession>M2PA11</accession>
<feature type="compositionally biased region" description="Basic residues" evidence="1">
    <location>
        <begin position="124"/>
        <end position="149"/>
    </location>
</feature>
<dbReference type="EMBL" id="KB445812">
    <property type="protein sequence ID" value="EMD32314.1"/>
    <property type="molecule type" value="Genomic_DNA"/>
</dbReference>
<feature type="compositionally biased region" description="Low complexity" evidence="1">
    <location>
        <begin position="181"/>
        <end position="194"/>
    </location>
</feature>
<organism evidence="2 3">
    <name type="scientific">Ceriporiopsis subvermispora (strain B)</name>
    <name type="common">White-rot fungus</name>
    <name type="synonym">Gelatoporia subvermispora</name>
    <dbReference type="NCBI Taxonomy" id="914234"/>
    <lineage>
        <taxon>Eukaryota</taxon>
        <taxon>Fungi</taxon>
        <taxon>Dikarya</taxon>
        <taxon>Basidiomycota</taxon>
        <taxon>Agaricomycotina</taxon>
        <taxon>Agaricomycetes</taxon>
        <taxon>Polyporales</taxon>
        <taxon>Gelatoporiaceae</taxon>
        <taxon>Gelatoporia</taxon>
    </lineage>
</organism>
<gene>
    <name evidence="2" type="ORF">CERSUDRAFT_99704</name>
</gene>
<evidence type="ECO:0000313" key="2">
    <source>
        <dbReference type="EMBL" id="EMD32314.1"/>
    </source>
</evidence>
<protein>
    <submittedName>
        <fullName evidence="2">Uncharacterized protein</fullName>
    </submittedName>
</protein>
<reference evidence="2 3" key="1">
    <citation type="journal article" date="2012" name="Proc. Natl. Acad. Sci. U.S.A.">
        <title>Comparative genomics of Ceriporiopsis subvermispora and Phanerochaete chrysosporium provide insight into selective ligninolysis.</title>
        <authorList>
            <person name="Fernandez-Fueyo E."/>
            <person name="Ruiz-Duenas F.J."/>
            <person name="Ferreira P."/>
            <person name="Floudas D."/>
            <person name="Hibbett D.S."/>
            <person name="Canessa P."/>
            <person name="Larrondo L.F."/>
            <person name="James T.Y."/>
            <person name="Seelenfreund D."/>
            <person name="Lobos S."/>
            <person name="Polanco R."/>
            <person name="Tello M."/>
            <person name="Honda Y."/>
            <person name="Watanabe T."/>
            <person name="Watanabe T."/>
            <person name="Ryu J.S."/>
            <person name="Kubicek C.P."/>
            <person name="Schmoll M."/>
            <person name="Gaskell J."/>
            <person name="Hammel K.E."/>
            <person name="St John F.J."/>
            <person name="Vanden Wymelenberg A."/>
            <person name="Sabat G."/>
            <person name="Splinter BonDurant S."/>
            <person name="Syed K."/>
            <person name="Yadav J.S."/>
            <person name="Doddapaneni H."/>
            <person name="Subramanian V."/>
            <person name="Lavin J.L."/>
            <person name="Oguiza J.A."/>
            <person name="Perez G."/>
            <person name="Pisabarro A.G."/>
            <person name="Ramirez L."/>
            <person name="Santoyo F."/>
            <person name="Master E."/>
            <person name="Coutinho P.M."/>
            <person name="Henrissat B."/>
            <person name="Lombard V."/>
            <person name="Magnuson J.K."/>
            <person name="Kuees U."/>
            <person name="Hori C."/>
            <person name="Igarashi K."/>
            <person name="Samejima M."/>
            <person name="Held B.W."/>
            <person name="Barry K.W."/>
            <person name="LaButti K.M."/>
            <person name="Lapidus A."/>
            <person name="Lindquist E.A."/>
            <person name="Lucas S.M."/>
            <person name="Riley R."/>
            <person name="Salamov A.A."/>
            <person name="Hoffmeister D."/>
            <person name="Schwenk D."/>
            <person name="Hadar Y."/>
            <person name="Yarden O."/>
            <person name="de Vries R.P."/>
            <person name="Wiebenga A."/>
            <person name="Stenlid J."/>
            <person name="Eastwood D."/>
            <person name="Grigoriev I.V."/>
            <person name="Berka R.M."/>
            <person name="Blanchette R.A."/>
            <person name="Kersten P."/>
            <person name="Martinez A.T."/>
            <person name="Vicuna R."/>
            <person name="Cullen D."/>
        </authorList>
    </citation>
    <scope>NUCLEOTIDE SEQUENCE [LARGE SCALE GENOMIC DNA]</scope>
    <source>
        <strain evidence="2 3">B</strain>
    </source>
</reference>
<evidence type="ECO:0000313" key="3">
    <source>
        <dbReference type="Proteomes" id="UP000016930"/>
    </source>
</evidence>